<feature type="compositionally biased region" description="Pro residues" evidence="1">
    <location>
        <begin position="78"/>
        <end position="87"/>
    </location>
</feature>
<dbReference type="SUPFAM" id="SSF47090">
    <property type="entry name" value="PGBD-like"/>
    <property type="match status" value="1"/>
</dbReference>
<dbReference type="EMBL" id="LMWN01000021">
    <property type="protein sequence ID" value="KUN05332.1"/>
    <property type="molecule type" value="Genomic_DNA"/>
</dbReference>
<accession>A0A101P5K7</accession>
<proteinExistence type="predicted"/>
<organism evidence="4 5">
    <name type="scientific">Streptomyces yokosukanensis</name>
    <dbReference type="NCBI Taxonomy" id="67386"/>
    <lineage>
        <taxon>Bacteria</taxon>
        <taxon>Bacillati</taxon>
        <taxon>Actinomycetota</taxon>
        <taxon>Actinomycetes</taxon>
        <taxon>Kitasatosporales</taxon>
        <taxon>Streptomycetaceae</taxon>
        <taxon>Streptomyces</taxon>
    </lineage>
</organism>
<keyword evidence="2" id="KW-0812">Transmembrane</keyword>
<keyword evidence="5" id="KW-1185">Reference proteome</keyword>
<feature type="domain" description="Peptidoglycan binding-like" evidence="3">
    <location>
        <begin position="243"/>
        <end position="301"/>
    </location>
</feature>
<feature type="region of interest" description="Disordered" evidence="1">
    <location>
        <begin position="139"/>
        <end position="244"/>
    </location>
</feature>
<feature type="compositionally biased region" description="Low complexity" evidence="1">
    <location>
        <begin position="161"/>
        <end position="174"/>
    </location>
</feature>
<gene>
    <name evidence="4" type="ORF">AQI95_16500</name>
</gene>
<name>A0A101P5K7_9ACTN</name>
<sequence length="308" mass="31832">MSDSERHTCPECGAPRGPDHSPSCDCTERAAEALRETRTAEAAAAEDFGPLRIRPYVEVTEPRSEPTDDTLPAAEAPPVVPMPPDAVPMPRDGAETRALPAVEVRAGESSRRRSPRTVLLSVAGAGVAVVAAAGFASGLFSYHPPSREPAAQAVRESVPQVSAPGPTSPTASPSPTAPRAPVPSPSAPATRPSPSATASASPTATPTPSAGTSRPASPAPSLTTSPAARTSPATAPVLRCGDRGPGVAELQQRLRQLDLYDDRIDGVYSRSVEDAVGTYQLARGIRDDTLGVYGPATRESLEAETREP</sequence>
<evidence type="ECO:0000259" key="3">
    <source>
        <dbReference type="Pfam" id="PF01471"/>
    </source>
</evidence>
<dbReference type="InterPro" id="IPR036366">
    <property type="entry name" value="PGBDSf"/>
</dbReference>
<dbReference type="Proteomes" id="UP000053127">
    <property type="component" value="Unassembled WGS sequence"/>
</dbReference>
<evidence type="ECO:0000256" key="2">
    <source>
        <dbReference type="SAM" id="Phobius"/>
    </source>
</evidence>
<keyword evidence="2" id="KW-1133">Transmembrane helix</keyword>
<dbReference type="STRING" id="67386.AQI95_16500"/>
<keyword evidence="2" id="KW-0472">Membrane</keyword>
<feature type="region of interest" description="Disordered" evidence="1">
    <location>
        <begin position="59"/>
        <end position="117"/>
    </location>
</feature>
<evidence type="ECO:0000256" key="1">
    <source>
        <dbReference type="SAM" id="MobiDB-lite"/>
    </source>
</evidence>
<dbReference type="OrthoDB" id="3874291at2"/>
<dbReference type="InterPro" id="IPR036365">
    <property type="entry name" value="PGBD-like_sf"/>
</dbReference>
<comment type="caution">
    <text evidence="4">The sequence shown here is derived from an EMBL/GenBank/DDBJ whole genome shotgun (WGS) entry which is preliminary data.</text>
</comment>
<feature type="region of interest" description="Disordered" evidence="1">
    <location>
        <begin position="1"/>
        <end position="25"/>
    </location>
</feature>
<protein>
    <submittedName>
        <fullName evidence="4">Peptidoglycan-binding protein</fullName>
    </submittedName>
</protein>
<dbReference type="AlphaFoldDB" id="A0A101P5K7"/>
<evidence type="ECO:0000313" key="4">
    <source>
        <dbReference type="EMBL" id="KUN05332.1"/>
    </source>
</evidence>
<feature type="compositionally biased region" description="Pro residues" evidence="1">
    <location>
        <begin position="175"/>
        <end position="186"/>
    </location>
</feature>
<dbReference type="InterPro" id="IPR002477">
    <property type="entry name" value="Peptidoglycan-bd-like"/>
</dbReference>
<dbReference type="Pfam" id="PF01471">
    <property type="entry name" value="PG_binding_1"/>
    <property type="match status" value="1"/>
</dbReference>
<dbReference type="RefSeq" id="WP_067124073.1">
    <property type="nucleotide sequence ID" value="NZ_KQ948211.1"/>
</dbReference>
<feature type="compositionally biased region" description="Low complexity" evidence="1">
    <location>
        <begin position="187"/>
        <end position="236"/>
    </location>
</feature>
<evidence type="ECO:0000313" key="5">
    <source>
        <dbReference type="Proteomes" id="UP000053127"/>
    </source>
</evidence>
<dbReference type="Gene3D" id="1.10.101.10">
    <property type="entry name" value="PGBD-like superfamily/PGBD"/>
    <property type="match status" value="1"/>
</dbReference>
<reference evidence="4 5" key="1">
    <citation type="submission" date="2015-10" db="EMBL/GenBank/DDBJ databases">
        <title>Draft genome sequence of Streptomyces yokosukanensis DSM 40224, type strain for the species Streptomyces yokosukanensis.</title>
        <authorList>
            <person name="Ruckert C."/>
            <person name="Winkler A."/>
            <person name="Kalinowski J."/>
            <person name="Kampfer P."/>
            <person name="Glaeser S."/>
        </authorList>
    </citation>
    <scope>NUCLEOTIDE SEQUENCE [LARGE SCALE GENOMIC DNA]</scope>
    <source>
        <strain evidence="4 5">DSM 40224</strain>
    </source>
</reference>
<dbReference type="PRINTS" id="PR01217">
    <property type="entry name" value="PRICHEXTENSN"/>
</dbReference>
<feature type="transmembrane region" description="Helical" evidence="2">
    <location>
        <begin position="118"/>
        <end position="142"/>
    </location>
</feature>